<comment type="caution">
    <text evidence="6">Lacks conserved residue(s) required for the propagation of feature annotation.</text>
</comment>
<dbReference type="GO" id="GO:0016652">
    <property type="term" value="F:oxidoreductase activity, acting on NAD(P)H as acceptor"/>
    <property type="evidence" value="ECO:0007669"/>
    <property type="project" value="UniProtKB-UniRule"/>
</dbReference>
<comment type="similarity">
    <text evidence="6">Belongs to the azoreductase type 1 family.</text>
</comment>
<evidence type="ECO:0000256" key="4">
    <source>
        <dbReference type="ARBA" id="ARBA00023027"/>
    </source>
</evidence>
<evidence type="ECO:0000259" key="7">
    <source>
        <dbReference type="Pfam" id="PF02525"/>
    </source>
</evidence>
<keyword evidence="1 6" id="KW-0285">Flavoprotein</keyword>
<dbReference type="InterPro" id="IPR003680">
    <property type="entry name" value="Flavodoxin_fold"/>
</dbReference>
<dbReference type="InterPro" id="IPR029039">
    <property type="entry name" value="Flavoprotein-like_sf"/>
</dbReference>
<comment type="function">
    <text evidence="6">Quinone reductase that provides resistance to thiol-specific stress caused by electrophilic quinones.</text>
</comment>
<evidence type="ECO:0000256" key="6">
    <source>
        <dbReference type="HAMAP-Rule" id="MF_01216"/>
    </source>
</evidence>
<gene>
    <name evidence="6" type="primary">azoR</name>
    <name evidence="8" type="ORF">CPY51_11565</name>
</gene>
<dbReference type="Gene3D" id="3.40.50.360">
    <property type="match status" value="1"/>
</dbReference>
<feature type="domain" description="Flavodoxin-like fold" evidence="7">
    <location>
        <begin position="2"/>
        <end position="196"/>
    </location>
</feature>
<proteinExistence type="inferred from homology"/>
<dbReference type="OrthoDB" id="9787136at2"/>
<feature type="binding site" evidence="6">
    <location>
        <begin position="137"/>
        <end position="140"/>
    </location>
    <ligand>
        <name>FMN</name>
        <dbReference type="ChEBI" id="CHEBI:58210"/>
    </ligand>
</feature>
<evidence type="ECO:0000256" key="3">
    <source>
        <dbReference type="ARBA" id="ARBA00023002"/>
    </source>
</evidence>
<keyword evidence="3 6" id="KW-0560">Oxidoreductase</keyword>
<dbReference type="InterPro" id="IPR023048">
    <property type="entry name" value="NADH:quinone_OxRdtase_FMN_depd"/>
</dbReference>
<dbReference type="EC" id="1.6.5.-" evidence="6"/>
<dbReference type="EMBL" id="PCDP01000034">
    <property type="protein sequence ID" value="PZM14421.1"/>
    <property type="molecule type" value="Genomic_DNA"/>
</dbReference>
<protein>
    <recommendedName>
        <fullName evidence="6">FMN dependent NADH:quinone oxidoreductase</fullName>
        <ecNumber evidence="6">1.6.5.-</ecNumber>
    </recommendedName>
    <alternativeName>
        <fullName evidence="6">Azo-dye reductase</fullName>
    </alternativeName>
    <alternativeName>
        <fullName evidence="6">FMN-dependent NADH-azo compound oxidoreductase</fullName>
    </alternativeName>
    <alternativeName>
        <fullName evidence="6">FMN-dependent NADH-azoreductase</fullName>
        <ecNumber evidence="6">1.7.1.17</ecNumber>
    </alternativeName>
</protein>
<dbReference type="GO" id="GO:0016655">
    <property type="term" value="F:oxidoreductase activity, acting on NAD(P)H, quinone or similar compound as acceptor"/>
    <property type="evidence" value="ECO:0007669"/>
    <property type="project" value="InterPro"/>
</dbReference>
<sequence length="222" mass="24099">MTKILHVSCSPRGQASESYRLSQKIIGFLLKKEPTAILVTRVLGGSVIANVDKNYAISQSSSADVSEDGSMARSEELIRELESSDFVVIGTPMHNLTVPAALKAWIDHVVRARRTFNMTAAGKVGTLRDRPVFIAISSGGRFSGEPVHQPDFLTPYLTTILGMIGLHDLTFFSVQGTGSAPDKVAETRSNTDQALQDYFSSFSAELREPIDARQSIHASLTS</sequence>
<comment type="caution">
    <text evidence="8">The sequence shown here is derived from an EMBL/GenBank/DDBJ whole genome shotgun (WGS) entry which is preliminary data.</text>
</comment>
<name>A0A2W4CPX7_9HYPH</name>
<evidence type="ECO:0000313" key="9">
    <source>
        <dbReference type="Proteomes" id="UP000248925"/>
    </source>
</evidence>
<dbReference type="EC" id="1.7.1.17" evidence="6"/>
<dbReference type="GO" id="GO:0010181">
    <property type="term" value="F:FMN binding"/>
    <property type="evidence" value="ECO:0007669"/>
    <property type="project" value="UniProtKB-UniRule"/>
</dbReference>
<comment type="subunit">
    <text evidence="6">Homodimer.</text>
</comment>
<dbReference type="Proteomes" id="UP000248925">
    <property type="component" value="Unassembled WGS sequence"/>
</dbReference>
<reference evidence="8 9" key="1">
    <citation type="journal article" date="2018" name="Sci. Rep.">
        <title>Rhizobium tumorigenes sp. nov., a novel plant tumorigenic bacterium isolated from cane gall tumors on thornless blackberry.</title>
        <authorList>
            <person name="Kuzmanovi N."/>
            <person name="Smalla K."/>
            <person name="Gronow S."/>
            <person name="PuBawska J."/>
        </authorList>
    </citation>
    <scope>NUCLEOTIDE SEQUENCE [LARGE SCALE GENOMIC DNA]</scope>
    <source>
        <strain evidence="8 9">CCBAU 85046</strain>
    </source>
</reference>
<dbReference type="AlphaFoldDB" id="A0A2W4CPX7"/>
<comment type="catalytic activity">
    <reaction evidence="6">
        <text>2 a quinone + NADH + H(+) = 2 a 1,4-benzosemiquinone + NAD(+)</text>
        <dbReference type="Rhea" id="RHEA:65952"/>
        <dbReference type="ChEBI" id="CHEBI:15378"/>
        <dbReference type="ChEBI" id="CHEBI:57540"/>
        <dbReference type="ChEBI" id="CHEBI:57945"/>
        <dbReference type="ChEBI" id="CHEBI:132124"/>
        <dbReference type="ChEBI" id="CHEBI:134225"/>
    </reaction>
</comment>
<evidence type="ECO:0000313" key="8">
    <source>
        <dbReference type="EMBL" id="PZM14421.1"/>
    </source>
</evidence>
<evidence type="ECO:0000256" key="1">
    <source>
        <dbReference type="ARBA" id="ARBA00022630"/>
    </source>
</evidence>
<keyword evidence="4 6" id="KW-0520">NAD</keyword>
<keyword evidence="2 6" id="KW-0288">FMN</keyword>
<organism evidence="8 9">
    <name type="scientific">Rhizobium tubonense</name>
    <dbReference type="NCBI Taxonomy" id="484088"/>
    <lineage>
        <taxon>Bacteria</taxon>
        <taxon>Pseudomonadati</taxon>
        <taxon>Pseudomonadota</taxon>
        <taxon>Alphaproteobacteria</taxon>
        <taxon>Hyphomicrobiales</taxon>
        <taxon>Rhizobiaceae</taxon>
        <taxon>Rhizobium/Agrobacterium group</taxon>
        <taxon>Rhizobium</taxon>
    </lineage>
</organism>
<dbReference type="PANTHER" id="PTHR43741:SF4">
    <property type="entry name" value="FMN-DEPENDENT NADH:QUINONE OXIDOREDUCTASE"/>
    <property type="match status" value="1"/>
</dbReference>
<dbReference type="GO" id="GO:0009055">
    <property type="term" value="F:electron transfer activity"/>
    <property type="evidence" value="ECO:0007669"/>
    <property type="project" value="UniProtKB-UniRule"/>
</dbReference>
<evidence type="ECO:0000256" key="5">
    <source>
        <dbReference type="ARBA" id="ARBA00048542"/>
    </source>
</evidence>
<feature type="binding site" evidence="6">
    <location>
        <begin position="16"/>
        <end position="18"/>
    </location>
    <ligand>
        <name>FMN</name>
        <dbReference type="ChEBI" id="CHEBI:58210"/>
    </ligand>
</feature>
<comment type="function">
    <text evidence="6">Also exhibits azoreductase activity. Catalyzes the reductive cleavage of the azo bond in aromatic azo compounds to the corresponding amines.</text>
</comment>
<dbReference type="HAMAP" id="MF_01216">
    <property type="entry name" value="Azoreductase_type1"/>
    <property type="match status" value="1"/>
</dbReference>
<feature type="binding site" evidence="6">
    <location>
        <position position="10"/>
    </location>
    <ligand>
        <name>FMN</name>
        <dbReference type="ChEBI" id="CHEBI:58210"/>
    </ligand>
</feature>
<comment type="catalytic activity">
    <reaction evidence="5">
        <text>N,N-dimethyl-1,4-phenylenediamine + anthranilate + 2 NAD(+) = 2-(4-dimethylaminophenyl)diazenylbenzoate + 2 NADH + 2 H(+)</text>
        <dbReference type="Rhea" id="RHEA:55872"/>
        <dbReference type="ChEBI" id="CHEBI:15378"/>
        <dbReference type="ChEBI" id="CHEBI:15783"/>
        <dbReference type="ChEBI" id="CHEBI:16567"/>
        <dbReference type="ChEBI" id="CHEBI:57540"/>
        <dbReference type="ChEBI" id="CHEBI:57945"/>
        <dbReference type="ChEBI" id="CHEBI:71579"/>
        <dbReference type="EC" id="1.7.1.17"/>
    </reaction>
    <physiologicalReaction direction="right-to-left" evidence="5">
        <dbReference type="Rhea" id="RHEA:55874"/>
    </physiologicalReaction>
</comment>
<keyword evidence="9" id="KW-1185">Reference proteome</keyword>
<accession>A0A2W4CPX7</accession>
<dbReference type="InterPro" id="IPR050104">
    <property type="entry name" value="FMN-dep_NADH:Q_OxRdtase_AzoR1"/>
</dbReference>
<dbReference type="PANTHER" id="PTHR43741">
    <property type="entry name" value="FMN-DEPENDENT NADH-AZOREDUCTASE 1"/>
    <property type="match status" value="1"/>
</dbReference>
<comment type="cofactor">
    <cofactor evidence="6">
        <name>FMN</name>
        <dbReference type="ChEBI" id="CHEBI:58210"/>
    </cofactor>
    <text evidence="6">Binds 1 FMN per subunit.</text>
</comment>
<dbReference type="SUPFAM" id="SSF52218">
    <property type="entry name" value="Flavoproteins"/>
    <property type="match status" value="1"/>
</dbReference>
<dbReference type="Pfam" id="PF02525">
    <property type="entry name" value="Flavodoxin_2"/>
    <property type="match status" value="1"/>
</dbReference>
<evidence type="ECO:0000256" key="2">
    <source>
        <dbReference type="ARBA" id="ARBA00022643"/>
    </source>
</evidence>